<comment type="caution">
    <text evidence="2">The sequence shown here is derived from an EMBL/GenBank/DDBJ whole genome shotgun (WGS) entry which is preliminary data.</text>
</comment>
<feature type="compositionally biased region" description="Polar residues" evidence="1">
    <location>
        <begin position="228"/>
        <end position="242"/>
    </location>
</feature>
<sequence>MSDRGRTLQRIRARVRGVMTKSRAWVGPAFVVSARLLPASQLVNNFIGHYSEADLRGSLEIGIERGARSRLAAINSHCTVPTSRLWAIAEQLMQQLPRRDANHSLFCCPACVIKMAYANSAGGGEGTRAHTHKNKQIKKQMELDSEIFFITRVAGNISESWFKLAVVQAYNSGQELNKDDQCLFVGMFLILQVDLIQLRGRDLPLLAVCGRARGHDHYSKRYKREPATRTNRSQQYSPRLAM</sequence>
<reference evidence="2 3" key="1">
    <citation type="journal article" date="2023" name="Sci. Data">
        <title>Genome assembly of the Korean intertidal mud-creeper Batillaria attramentaria.</title>
        <authorList>
            <person name="Patra A.K."/>
            <person name="Ho P.T."/>
            <person name="Jun S."/>
            <person name="Lee S.J."/>
            <person name="Kim Y."/>
            <person name="Won Y.J."/>
        </authorList>
    </citation>
    <scope>NUCLEOTIDE SEQUENCE [LARGE SCALE GENOMIC DNA]</scope>
    <source>
        <strain evidence="2">Wonlab-2016</strain>
    </source>
</reference>
<evidence type="ECO:0000313" key="3">
    <source>
        <dbReference type="Proteomes" id="UP001519460"/>
    </source>
</evidence>
<accession>A0ABD0KAE8</accession>
<dbReference type="AlphaFoldDB" id="A0ABD0KAE8"/>
<keyword evidence="3" id="KW-1185">Reference proteome</keyword>
<feature type="region of interest" description="Disordered" evidence="1">
    <location>
        <begin position="219"/>
        <end position="242"/>
    </location>
</feature>
<name>A0ABD0KAE8_9CAEN</name>
<organism evidence="2 3">
    <name type="scientific">Batillaria attramentaria</name>
    <dbReference type="NCBI Taxonomy" id="370345"/>
    <lineage>
        <taxon>Eukaryota</taxon>
        <taxon>Metazoa</taxon>
        <taxon>Spiralia</taxon>
        <taxon>Lophotrochozoa</taxon>
        <taxon>Mollusca</taxon>
        <taxon>Gastropoda</taxon>
        <taxon>Caenogastropoda</taxon>
        <taxon>Sorbeoconcha</taxon>
        <taxon>Cerithioidea</taxon>
        <taxon>Batillariidae</taxon>
        <taxon>Batillaria</taxon>
    </lineage>
</organism>
<proteinExistence type="predicted"/>
<dbReference type="Proteomes" id="UP001519460">
    <property type="component" value="Unassembled WGS sequence"/>
</dbReference>
<gene>
    <name evidence="2" type="ORF">BaRGS_00024835</name>
</gene>
<protein>
    <submittedName>
        <fullName evidence="2">Uncharacterized protein</fullName>
    </submittedName>
</protein>
<evidence type="ECO:0000256" key="1">
    <source>
        <dbReference type="SAM" id="MobiDB-lite"/>
    </source>
</evidence>
<dbReference type="EMBL" id="JACVVK020000218">
    <property type="protein sequence ID" value="KAK7483951.1"/>
    <property type="molecule type" value="Genomic_DNA"/>
</dbReference>
<evidence type="ECO:0000313" key="2">
    <source>
        <dbReference type="EMBL" id="KAK7483951.1"/>
    </source>
</evidence>